<sequence>MTDTPQLTVFAITVVGIGLTILAFFIREGVITSNIYKQGVKLYQDKNYSAAEAAFRQVIARHPSNDLARLLLGDTLLQQDRVEDAIATWQELTSRAPKNVDAHLRLGMALLKSNQLEDAIASLETAKNLFQAQRNPQKVQTVTQLLQEIHQQQSPPKLGDLGG</sequence>
<dbReference type="InterPro" id="IPR011990">
    <property type="entry name" value="TPR-like_helical_dom_sf"/>
</dbReference>
<name>A0A1U7HQS5_9CHRO</name>
<dbReference type="SUPFAM" id="SSF48452">
    <property type="entry name" value="TPR-like"/>
    <property type="match status" value="1"/>
</dbReference>
<dbReference type="AlphaFoldDB" id="A0A1U7HQS5"/>
<evidence type="ECO:0000313" key="2">
    <source>
        <dbReference type="EMBL" id="OKH25898.1"/>
    </source>
</evidence>
<dbReference type="OrthoDB" id="466444at2"/>
<dbReference type="Proteomes" id="UP000185984">
    <property type="component" value="Unassembled WGS sequence"/>
</dbReference>
<accession>A0A1U7HQS5</accession>
<evidence type="ECO:0000313" key="3">
    <source>
        <dbReference type="Proteomes" id="UP000185984"/>
    </source>
</evidence>
<dbReference type="Gene3D" id="1.25.40.10">
    <property type="entry name" value="Tetratricopeptide repeat domain"/>
    <property type="match status" value="1"/>
</dbReference>
<organism evidence="2 3">
    <name type="scientific">Chroogloeocystis siderophila 5.2 s.c.1</name>
    <dbReference type="NCBI Taxonomy" id="247279"/>
    <lineage>
        <taxon>Bacteria</taxon>
        <taxon>Bacillati</taxon>
        <taxon>Cyanobacteriota</taxon>
        <taxon>Cyanophyceae</taxon>
        <taxon>Oscillatoriophycideae</taxon>
        <taxon>Chroococcales</taxon>
        <taxon>Chroococcaceae</taxon>
        <taxon>Chroogloeocystis</taxon>
    </lineage>
</organism>
<keyword evidence="1" id="KW-0472">Membrane</keyword>
<protein>
    <submittedName>
        <fullName evidence="2">Uncharacterized protein</fullName>
    </submittedName>
</protein>
<proteinExistence type="predicted"/>
<dbReference type="STRING" id="247279.NIES1031_13030"/>
<dbReference type="RefSeq" id="WP_073549817.1">
    <property type="nucleotide sequence ID" value="NZ_CAWMVK010000043.1"/>
</dbReference>
<keyword evidence="3" id="KW-1185">Reference proteome</keyword>
<dbReference type="Pfam" id="PF13432">
    <property type="entry name" value="TPR_16"/>
    <property type="match status" value="1"/>
</dbReference>
<comment type="caution">
    <text evidence="2">The sequence shown here is derived from an EMBL/GenBank/DDBJ whole genome shotgun (WGS) entry which is preliminary data.</text>
</comment>
<feature type="transmembrane region" description="Helical" evidence="1">
    <location>
        <begin position="6"/>
        <end position="26"/>
    </location>
</feature>
<keyword evidence="1" id="KW-1133">Transmembrane helix</keyword>
<dbReference type="Pfam" id="PF13174">
    <property type="entry name" value="TPR_6"/>
    <property type="match status" value="1"/>
</dbReference>
<dbReference type="InterPro" id="IPR019734">
    <property type="entry name" value="TPR_rpt"/>
</dbReference>
<dbReference type="EMBL" id="MRCC01000009">
    <property type="protein sequence ID" value="OKH25898.1"/>
    <property type="molecule type" value="Genomic_DNA"/>
</dbReference>
<dbReference type="SMART" id="SM00028">
    <property type="entry name" value="TPR"/>
    <property type="match status" value="3"/>
</dbReference>
<reference evidence="2 3" key="1">
    <citation type="submission" date="2016-11" db="EMBL/GenBank/DDBJ databases">
        <title>Draft Genome Sequences of Nine Cyanobacterial Strains from Diverse Habitats.</title>
        <authorList>
            <person name="Zhu T."/>
            <person name="Hou S."/>
            <person name="Lu X."/>
            <person name="Hess W.R."/>
        </authorList>
    </citation>
    <scope>NUCLEOTIDE SEQUENCE [LARGE SCALE GENOMIC DNA]</scope>
    <source>
        <strain evidence="2 3">5.2 s.c.1</strain>
    </source>
</reference>
<evidence type="ECO:0000256" key="1">
    <source>
        <dbReference type="SAM" id="Phobius"/>
    </source>
</evidence>
<gene>
    <name evidence="2" type="ORF">NIES1031_13030</name>
</gene>
<keyword evidence="1" id="KW-0812">Transmembrane</keyword>